<evidence type="ECO:0000256" key="1">
    <source>
        <dbReference type="SAM" id="Phobius"/>
    </source>
</evidence>
<keyword evidence="1" id="KW-1133">Transmembrane helix</keyword>
<keyword evidence="1" id="KW-0472">Membrane</keyword>
<dbReference type="EMBL" id="JBHTAP010000001">
    <property type="protein sequence ID" value="MFC7235855.1"/>
    <property type="molecule type" value="Genomic_DNA"/>
</dbReference>
<keyword evidence="1" id="KW-0812">Transmembrane</keyword>
<reference evidence="2 3" key="1">
    <citation type="journal article" date="2019" name="Int. J. Syst. Evol. Microbiol.">
        <title>The Global Catalogue of Microorganisms (GCM) 10K type strain sequencing project: providing services to taxonomists for standard genome sequencing and annotation.</title>
        <authorList>
            <consortium name="The Broad Institute Genomics Platform"/>
            <consortium name="The Broad Institute Genome Sequencing Center for Infectious Disease"/>
            <person name="Wu L."/>
            <person name="Ma J."/>
        </authorList>
    </citation>
    <scope>NUCLEOTIDE SEQUENCE [LARGE SCALE GENOMIC DNA]</scope>
    <source>
        <strain evidence="2 3">DT85</strain>
    </source>
</reference>
<dbReference type="GeneID" id="79267554"/>
<keyword evidence="3" id="KW-1185">Reference proteome</keyword>
<dbReference type="RefSeq" id="WP_276233994.1">
    <property type="nucleotide sequence ID" value="NZ_CP119802.1"/>
</dbReference>
<accession>A0ABD5ZQW4</accession>
<sequence length="58" mass="5948">MRTTERRRATAIAFVVAALAGLALEATVLGSGDLPYGVRSLFIAAGAAGGTWLAWGEL</sequence>
<dbReference type="Proteomes" id="UP001596398">
    <property type="component" value="Unassembled WGS sequence"/>
</dbReference>
<proteinExistence type="predicted"/>
<comment type="caution">
    <text evidence="2">The sequence shown here is derived from an EMBL/GenBank/DDBJ whole genome shotgun (WGS) entry which is preliminary data.</text>
</comment>
<evidence type="ECO:0000313" key="3">
    <source>
        <dbReference type="Proteomes" id="UP001596398"/>
    </source>
</evidence>
<dbReference type="AlphaFoldDB" id="A0ABD5ZQW4"/>
<feature type="transmembrane region" description="Helical" evidence="1">
    <location>
        <begin position="36"/>
        <end position="55"/>
    </location>
</feature>
<evidence type="ECO:0000313" key="2">
    <source>
        <dbReference type="EMBL" id="MFC7235855.1"/>
    </source>
</evidence>
<gene>
    <name evidence="2" type="ORF">ACFQJ4_11055</name>
</gene>
<protein>
    <submittedName>
        <fullName evidence="2">Uncharacterized protein</fullName>
    </submittedName>
</protein>
<name>A0ABD5ZQW4_9EURY</name>
<organism evidence="2 3">
    <name type="scientific">Halosegnis marinus</name>
    <dbReference type="NCBI Taxonomy" id="3034023"/>
    <lineage>
        <taxon>Archaea</taxon>
        <taxon>Methanobacteriati</taxon>
        <taxon>Methanobacteriota</taxon>
        <taxon>Stenosarchaea group</taxon>
        <taxon>Halobacteria</taxon>
        <taxon>Halobacteriales</taxon>
        <taxon>Natronomonadaceae</taxon>
        <taxon>Halosegnis</taxon>
    </lineage>
</organism>